<reference evidence="1 2" key="1">
    <citation type="submission" date="2018-06" db="EMBL/GenBank/DDBJ databases">
        <title>Genomic Encyclopedia of Archaeal and Bacterial Type Strains, Phase II (KMG-II): from individual species to whole genera.</title>
        <authorList>
            <person name="Goeker M."/>
        </authorList>
    </citation>
    <scope>NUCLEOTIDE SEQUENCE [LARGE SCALE GENOMIC DNA]</scope>
    <source>
        <strain evidence="1 2">DSM 23857</strain>
    </source>
</reference>
<dbReference type="RefSeq" id="WP_111599730.1">
    <property type="nucleotide sequence ID" value="NZ_QLLL01000009.1"/>
</dbReference>
<sequence>MLKIYEYLDEVLSVEHFNLRHEPLEYYASEVMEKLGYNDNALVKTALFRAMEACVALQYPVSEHFKKTFCSKDGHVSADWQMSILGCYFLIINCDPSNPNVAKAQLFAWLQGGRKKVI</sequence>
<dbReference type="OrthoDB" id="1256452at2"/>
<keyword evidence="2" id="KW-1185">Reference proteome</keyword>
<organism evidence="1 2">
    <name type="scientific">Chitinophaga skermanii</name>
    <dbReference type="NCBI Taxonomy" id="331697"/>
    <lineage>
        <taxon>Bacteria</taxon>
        <taxon>Pseudomonadati</taxon>
        <taxon>Bacteroidota</taxon>
        <taxon>Chitinophagia</taxon>
        <taxon>Chitinophagales</taxon>
        <taxon>Chitinophagaceae</taxon>
        <taxon>Chitinophaga</taxon>
    </lineage>
</organism>
<dbReference type="EMBL" id="QLLL01000009">
    <property type="protein sequence ID" value="RAI99770.1"/>
    <property type="molecule type" value="Genomic_DNA"/>
</dbReference>
<name>A0A327Q657_9BACT</name>
<dbReference type="AlphaFoldDB" id="A0A327Q657"/>
<gene>
    <name evidence="1" type="ORF">LX64_04323</name>
</gene>
<accession>A0A327Q657</accession>
<protein>
    <submittedName>
        <fullName evidence="1">DNA-damage-inducible protein D</fullName>
    </submittedName>
</protein>
<evidence type="ECO:0000313" key="2">
    <source>
        <dbReference type="Proteomes" id="UP000249547"/>
    </source>
</evidence>
<comment type="caution">
    <text evidence="1">The sequence shown here is derived from an EMBL/GenBank/DDBJ whole genome shotgun (WGS) entry which is preliminary data.</text>
</comment>
<dbReference type="Proteomes" id="UP000249547">
    <property type="component" value="Unassembled WGS sequence"/>
</dbReference>
<evidence type="ECO:0000313" key="1">
    <source>
        <dbReference type="EMBL" id="RAI99770.1"/>
    </source>
</evidence>
<proteinExistence type="predicted"/>